<dbReference type="EMBL" id="JPWV03000200">
    <property type="protein sequence ID" value="KAG2521399.1"/>
    <property type="molecule type" value="Genomic_DNA"/>
</dbReference>
<dbReference type="InterPro" id="IPR000748">
    <property type="entry name" value="PsdUridine_synth_RsuA/RluB/E/F"/>
</dbReference>
<dbReference type="GO" id="GO:0009982">
    <property type="term" value="F:pseudouridine synthase activity"/>
    <property type="evidence" value="ECO:0007669"/>
    <property type="project" value="InterPro"/>
</dbReference>
<dbReference type="Gene3D" id="3.30.70.580">
    <property type="entry name" value="Pseudouridine synthase I, catalytic domain, N-terminal subdomain"/>
    <property type="match status" value="1"/>
</dbReference>
<evidence type="ECO:0000256" key="1">
    <source>
        <dbReference type="ARBA" id="ARBA00008348"/>
    </source>
</evidence>
<feature type="compositionally biased region" description="Polar residues" evidence="5">
    <location>
        <begin position="61"/>
        <end position="71"/>
    </location>
</feature>
<gene>
    <name evidence="8" type="ORF">BBI17_006626</name>
    <name evidence="7" type="ORF">JM16_006251</name>
</gene>
<dbReference type="PANTHER" id="PTHR47683">
    <property type="entry name" value="PSEUDOURIDINE SYNTHASE FAMILY PROTEIN-RELATED"/>
    <property type="match status" value="1"/>
</dbReference>
<reference evidence="7" key="3">
    <citation type="submission" date="2020-06" db="EMBL/GenBank/DDBJ databases">
        <authorList>
            <person name="Studholme D.J."/>
        </authorList>
    </citation>
    <scope>NUCLEOTIDE SEQUENCE</scope>
    <source>
        <strain evidence="7">NZFS 2646</strain>
    </source>
</reference>
<evidence type="ECO:0000313" key="8">
    <source>
        <dbReference type="EMBL" id="RLN37823.1"/>
    </source>
</evidence>
<dbReference type="GO" id="GO:0006364">
    <property type="term" value="P:rRNA processing"/>
    <property type="evidence" value="ECO:0007669"/>
    <property type="project" value="UniProtKB-ARBA"/>
</dbReference>
<feature type="compositionally biased region" description="Basic and acidic residues" evidence="5">
    <location>
        <begin position="322"/>
        <end position="339"/>
    </location>
</feature>
<dbReference type="FunFam" id="3.10.290.10:FF:000003">
    <property type="entry name" value="Pseudouridine synthase"/>
    <property type="match status" value="1"/>
</dbReference>
<dbReference type="CDD" id="cd00165">
    <property type="entry name" value="S4"/>
    <property type="match status" value="1"/>
</dbReference>
<evidence type="ECO:0000256" key="2">
    <source>
        <dbReference type="ARBA" id="ARBA00022884"/>
    </source>
</evidence>
<comment type="similarity">
    <text evidence="1">Belongs to the pseudouridine synthase RsuA family.</text>
</comment>
<dbReference type="InterPro" id="IPR018496">
    <property type="entry name" value="PsdUridine_synth_RsuA/RluB_CS"/>
</dbReference>
<comment type="caution">
    <text evidence="8">The sequence shown here is derived from an EMBL/GenBank/DDBJ whole genome shotgun (WGS) entry which is preliminary data.</text>
</comment>
<dbReference type="GO" id="GO:0001522">
    <property type="term" value="P:pseudouridine synthesis"/>
    <property type="evidence" value="ECO:0007669"/>
    <property type="project" value="InterPro"/>
</dbReference>
<dbReference type="Pfam" id="PF01479">
    <property type="entry name" value="S4"/>
    <property type="match status" value="1"/>
</dbReference>
<feature type="compositionally biased region" description="Polar residues" evidence="5">
    <location>
        <begin position="85"/>
        <end position="94"/>
    </location>
</feature>
<proteinExistence type="inferred from homology"/>
<feature type="region of interest" description="Disordered" evidence="5">
    <location>
        <begin position="45"/>
        <end position="94"/>
    </location>
</feature>
<sequence>MLMETTTLLTLRRLLPHGGAFPSYLSRGNRLQCRGIITIKKFTRTEEPKARDRAKPKPSSVVATKAQTSGSAAVETGKDSEKNATEQSPPSTTSTIRLAKRIALSGICSRREAEKRIQSFDVTVNGHVVTDVATNVDMEKDVVAVDGRVLSKTQKIKVWMANKLKGELVTANDPQGRSTIFDRLKVMGLAQHMMPVGRLDFNTEGLLLFTNDGDYARQLEHPKMEVPRVYRALVRGDVAESKLLELQRGPLVDGVKYRPIKVTVQSTDKKDSWLQVKVAEGKNREVRKALAHVRLVVKRLIRVQYGPYRLADLPSGAVLEVRPKPLEKKQHRKRDEGKNRLSGGSSTGSVCEIMIDERHSPHPELLLPVSEESLDEAEYLSNAIADDSESPS</sequence>
<dbReference type="Proteomes" id="UP000785171">
    <property type="component" value="Unassembled WGS sequence"/>
</dbReference>
<dbReference type="SUPFAM" id="SSF55120">
    <property type="entry name" value="Pseudouridine synthase"/>
    <property type="match status" value="1"/>
</dbReference>
<dbReference type="SUPFAM" id="SSF55174">
    <property type="entry name" value="Alpha-L RNA-binding motif"/>
    <property type="match status" value="1"/>
</dbReference>
<organism evidence="8 9">
    <name type="scientific">Phytophthora kernoviae</name>
    <dbReference type="NCBI Taxonomy" id="325452"/>
    <lineage>
        <taxon>Eukaryota</taxon>
        <taxon>Sar</taxon>
        <taxon>Stramenopiles</taxon>
        <taxon>Oomycota</taxon>
        <taxon>Peronosporomycetes</taxon>
        <taxon>Peronosporales</taxon>
        <taxon>Peronosporaceae</taxon>
        <taxon>Phytophthora</taxon>
    </lineage>
</organism>
<evidence type="ECO:0000256" key="5">
    <source>
        <dbReference type="SAM" id="MobiDB-lite"/>
    </source>
</evidence>
<dbReference type="AlphaFoldDB" id="A0A421FDD6"/>
<feature type="compositionally biased region" description="Basic and acidic residues" evidence="5">
    <location>
        <begin position="45"/>
        <end position="55"/>
    </location>
</feature>
<evidence type="ECO:0000256" key="3">
    <source>
        <dbReference type="ARBA" id="ARBA00023235"/>
    </source>
</evidence>
<dbReference type="SMART" id="SM00363">
    <property type="entry name" value="S4"/>
    <property type="match status" value="1"/>
</dbReference>
<dbReference type="Proteomes" id="UP000285883">
    <property type="component" value="Unassembled WGS sequence"/>
</dbReference>
<name>A0A421FDD6_9STRA</name>
<dbReference type="InterPro" id="IPR042092">
    <property type="entry name" value="PsdUridine_s_RsuA/RluB/E/F_cat"/>
</dbReference>
<evidence type="ECO:0000313" key="7">
    <source>
        <dbReference type="EMBL" id="KAG2521399.1"/>
    </source>
</evidence>
<reference evidence="8 9" key="2">
    <citation type="submission" date="2018-07" db="EMBL/GenBank/DDBJ databases">
        <title>Genome sequencing of oomycete isolates from Chile give support for New Zealand origin for Phytophthora kernoviae and make available the first Nothophytophthora sp. genome.</title>
        <authorList>
            <person name="Studholme D.J."/>
            <person name="Sanfuentes E."/>
            <person name="Panda P."/>
            <person name="Hill R."/>
            <person name="Sambles C."/>
            <person name="Grant M."/>
            <person name="Williams N.M."/>
            <person name="Mcdougal R.L."/>
        </authorList>
    </citation>
    <scope>NUCLEOTIDE SEQUENCE [LARGE SCALE GENOMIC DNA]</scope>
    <source>
        <strain evidence="8">Chile2</strain>
    </source>
</reference>
<dbReference type="InterPro" id="IPR050343">
    <property type="entry name" value="RsuA_PseudoU_synthase"/>
</dbReference>
<dbReference type="InterPro" id="IPR020103">
    <property type="entry name" value="PsdUridine_synth_cat_dom_sf"/>
</dbReference>
<dbReference type="GO" id="GO:0003723">
    <property type="term" value="F:RNA binding"/>
    <property type="evidence" value="ECO:0007669"/>
    <property type="project" value="UniProtKB-KW"/>
</dbReference>
<reference evidence="7" key="1">
    <citation type="journal article" date="2015" name="Genom Data">
        <title>Genome sequences of six Phytophthora species associated with forests in New Zealand.</title>
        <authorList>
            <person name="Studholme D.J."/>
            <person name="McDougal R.L."/>
            <person name="Sambles C."/>
            <person name="Hansen E."/>
            <person name="Hardy G."/>
            <person name="Grant M."/>
            <person name="Ganley R.J."/>
            <person name="Williams N.M."/>
        </authorList>
    </citation>
    <scope>NUCLEOTIDE SEQUENCE</scope>
    <source>
        <strain evidence="7">NZFS 2646</strain>
    </source>
</reference>
<dbReference type="InterPro" id="IPR006145">
    <property type="entry name" value="PsdUridine_synth_RsuA/RluA"/>
</dbReference>
<dbReference type="Gene3D" id="3.30.70.1560">
    <property type="entry name" value="Alpha-L RNA-binding motif"/>
    <property type="match status" value="1"/>
</dbReference>
<protein>
    <recommendedName>
        <fullName evidence="6">RNA-binding S4 domain-containing protein</fullName>
    </recommendedName>
</protein>
<dbReference type="PANTHER" id="PTHR47683:SF3">
    <property type="entry name" value="RIBOSOMAL LARGE SUBUNIT PSEUDOURIDINE SYNTHASE B"/>
    <property type="match status" value="1"/>
</dbReference>
<evidence type="ECO:0000259" key="6">
    <source>
        <dbReference type="SMART" id="SM00363"/>
    </source>
</evidence>
<dbReference type="EMBL" id="MAYM02000520">
    <property type="protein sequence ID" value="RLN37823.1"/>
    <property type="molecule type" value="Genomic_DNA"/>
</dbReference>
<keyword evidence="2 4" id="KW-0694">RNA-binding</keyword>
<feature type="domain" description="RNA-binding S4" evidence="6">
    <location>
        <begin position="96"/>
        <end position="154"/>
    </location>
</feature>
<accession>A0A421FDD6</accession>
<dbReference type="PROSITE" id="PS50889">
    <property type="entry name" value="S4"/>
    <property type="match status" value="1"/>
</dbReference>
<evidence type="ECO:0000313" key="9">
    <source>
        <dbReference type="Proteomes" id="UP000285883"/>
    </source>
</evidence>
<evidence type="ECO:0000256" key="4">
    <source>
        <dbReference type="PROSITE-ProRule" id="PRU00182"/>
    </source>
</evidence>
<dbReference type="NCBIfam" id="TIGR00093">
    <property type="entry name" value="pseudouridine synthase"/>
    <property type="match status" value="1"/>
</dbReference>
<dbReference type="InterPro" id="IPR002942">
    <property type="entry name" value="S4_RNA-bd"/>
</dbReference>
<keyword evidence="3" id="KW-0413">Isomerase</keyword>
<dbReference type="InterPro" id="IPR036986">
    <property type="entry name" value="S4_RNA-bd_sf"/>
</dbReference>
<dbReference type="Pfam" id="PF00849">
    <property type="entry name" value="PseudoU_synth_2"/>
    <property type="match status" value="1"/>
</dbReference>
<dbReference type="PROSITE" id="PS01149">
    <property type="entry name" value="PSI_RSU"/>
    <property type="match status" value="1"/>
</dbReference>
<dbReference type="Gene3D" id="3.10.290.10">
    <property type="entry name" value="RNA-binding S4 domain"/>
    <property type="match status" value="1"/>
</dbReference>
<feature type="region of interest" description="Disordered" evidence="5">
    <location>
        <begin position="322"/>
        <end position="355"/>
    </location>
</feature>
<dbReference type="InterPro" id="IPR020094">
    <property type="entry name" value="TruA/RsuA/RluB/E/F_N"/>
</dbReference>